<organism evidence="7 8">
    <name type="scientific">Priapulus caudatus</name>
    <name type="common">Priapulid worm</name>
    <dbReference type="NCBI Taxonomy" id="37621"/>
    <lineage>
        <taxon>Eukaryota</taxon>
        <taxon>Metazoa</taxon>
        <taxon>Ecdysozoa</taxon>
        <taxon>Scalidophora</taxon>
        <taxon>Priapulida</taxon>
        <taxon>Priapulimorpha</taxon>
        <taxon>Priapulimorphida</taxon>
        <taxon>Priapulidae</taxon>
        <taxon>Priapulus</taxon>
    </lineage>
</organism>
<evidence type="ECO:0000256" key="4">
    <source>
        <dbReference type="SAM" id="Coils"/>
    </source>
</evidence>
<feature type="compositionally biased region" description="Basic and acidic residues" evidence="5">
    <location>
        <begin position="349"/>
        <end position="370"/>
    </location>
</feature>
<gene>
    <name evidence="8" type="primary">LOC106815506</name>
</gene>
<sequence>MEHSRIILSDLLRQQKVTTDGYLANYCETELKELMKQIDIVMNTKTSKWEQEVKSLQQKLQTRQTECDSTRDRLEWTQTEVAKLQQNVSLAESKHRRTVQEYEKELVGVREQLLTMRREYDRLCRKHEKRQQTKVQMQEQASVEQQHSAYEIEAMRRKLNDFATKESDWGKKEEGMRCQVDALTQKNNELSSKSKSLTQALSHSQEQLQKAQEEAKLTATLKSRLNNLEVAFNQANCSVTEQFNVNVKLRESLRDLQVAHKAQYEQLLQRTTADGRSSQSVNPHGERAQLTALLQQQAVSIKAMNDNASFLDKQLGDVTAQSEQKSAELRTRLAEIDILQRENAALRSSAKERCTRESREMANGTKKLEEENATLKQTVRRLEDSLAQLHAWLDEAAARERPSPKSPKTRRRADGSAPRPDDTSPALVEFVTNVDQLLRNCSTWSENNQTELSSTERERDSVTRKFLLEEERQQNELENLLDAHMLRLQEGADKILNKLAT</sequence>
<dbReference type="Pfam" id="PF17045">
    <property type="entry name" value="CEP63"/>
    <property type="match status" value="1"/>
</dbReference>
<evidence type="ECO:0000256" key="1">
    <source>
        <dbReference type="ARBA" id="ARBA00004496"/>
    </source>
</evidence>
<keyword evidence="3 4" id="KW-0175">Coiled coil</keyword>
<feature type="coiled-coil region" evidence="4">
    <location>
        <begin position="46"/>
        <end position="119"/>
    </location>
</feature>
<dbReference type="Proteomes" id="UP000695022">
    <property type="component" value="Unplaced"/>
</dbReference>
<evidence type="ECO:0000256" key="5">
    <source>
        <dbReference type="SAM" id="MobiDB-lite"/>
    </source>
</evidence>
<dbReference type="InterPro" id="IPR031470">
    <property type="entry name" value="CEP63/Deup1_N"/>
</dbReference>
<keyword evidence="7" id="KW-1185">Reference proteome</keyword>
<feature type="region of interest" description="Disordered" evidence="5">
    <location>
        <begin position="187"/>
        <end position="209"/>
    </location>
</feature>
<evidence type="ECO:0000259" key="6">
    <source>
        <dbReference type="Pfam" id="PF17045"/>
    </source>
</evidence>
<reference evidence="8" key="1">
    <citation type="submission" date="2025-08" db="UniProtKB">
        <authorList>
            <consortium name="RefSeq"/>
        </authorList>
    </citation>
    <scope>IDENTIFICATION</scope>
</reference>
<evidence type="ECO:0000256" key="3">
    <source>
        <dbReference type="ARBA" id="ARBA00023054"/>
    </source>
</evidence>
<feature type="compositionally biased region" description="Basic and acidic residues" evidence="5">
    <location>
        <begin position="394"/>
        <end position="403"/>
    </location>
</feature>
<accession>A0ABM1ETD5</accession>
<keyword evidence="2" id="KW-0963">Cytoplasm</keyword>
<evidence type="ECO:0000313" key="8">
    <source>
        <dbReference type="RefSeq" id="XP_014675456.1"/>
    </source>
</evidence>
<feature type="region of interest" description="Disordered" evidence="5">
    <location>
        <begin position="347"/>
        <end position="372"/>
    </location>
</feature>
<dbReference type="PANTHER" id="PTHR18875">
    <property type="entry name" value="SARCOMA ANTIGEN NY-SAR-24/CYTOSKELETAL PROTEIN SOJO"/>
    <property type="match status" value="1"/>
</dbReference>
<dbReference type="PANTHER" id="PTHR18875:SF3">
    <property type="entry name" value="CENTROSOMAL PROTEIN OF 63 KDA"/>
    <property type="match status" value="1"/>
</dbReference>
<dbReference type="GeneID" id="106815506"/>
<name>A0ABM1ETD5_PRICU</name>
<feature type="domain" description="CEP63/Deup1 N-terminal" evidence="6">
    <location>
        <begin position="27"/>
        <end position="297"/>
    </location>
</feature>
<protein>
    <submittedName>
        <fullName evidence="8">Centrosomal protein of 63 kDa-like</fullName>
    </submittedName>
</protein>
<evidence type="ECO:0000256" key="2">
    <source>
        <dbReference type="ARBA" id="ARBA00022490"/>
    </source>
</evidence>
<comment type="subcellular location">
    <subcellularLocation>
        <location evidence="1">Cytoplasm</location>
    </subcellularLocation>
</comment>
<proteinExistence type="predicted"/>
<evidence type="ECO:0000313" key="7">
    <source>
        <dbReference type="Proteomes" id="UP000695022"/>
    </source>
</evidence>
<feature type="region of interest" description="Disordered" evidence="5">
    <location>
        <begin position="394"/>
        <end position="425"/>
    </location>
</feature>
<dbReference type="RefSeq" id="XP_014675456.1">
    <property type="nucleotide sequence ID" value="XM_014819970.1"/>
</dbReference>